<organism evidence="2 3">
    <name type="scientific">Johnsonella ignava ATCC 51276</name>
    <dbReference type="NCBI Taxonomy" id="679200"/>
    <lineage>
        <taxon>Bacteria</taxon>
        <taxon>Bacillati</taxon>
        <taxon>Bacillota</taxon>
        <taxon>Clostridia</taxon>
        <taxon>Lachnospirales</taxon>
        <taxon>Lachnospiraceae</taxon>
        <taxon>Johnsonella</taxon>
    </lineage>
</organism>
<dbReference type="PATRIC" id="fig|679200.3.peg.2376"/>
<dbReference type="OrthoDB" id="1647424at2"/>
<name>G5GL17_9FIRM</name>
<dbReference type="Proteomes" id="UP000003011">
    <property type="component" value="Unassembled WGS sequence"/>
</dbReference>
<dbReference type="eggNOG" id="COG0433">
    <property type="taxonomic scope" value="Bacteria"/>
</dbReference>
<dbReference type="SUPFAM" id="SSF52540">
    <property type="entry name" value="P-loop containing nucleoside triphosphate hydrolases"/>
    <property type="match status" value="1"/>
</dbReference>
<feature type="compositionally biased region" description="Basic and acidic residues" evidence="1">
    <location>
        <begin position="838"/>
        <end position="850"/>
    </location>
</feature>
<dbReference type="Gene3D" id="3.40.50.300">
    <property type="entry name" value="P-loop containing nucleotide triphosphate hydrolases"/>
    <property type="match status" value="2"/>
</dbReference>
<keyword evidence="3" id="KW-1185">Reference proteome</keyword>
<dbReference type="InterPro" id="IPR016628">
    <property type="entry name" value="ATPase_SAG2001_prd"/>
</dbReference>
<sequence length="860" mass="97986">MLECPIDYFEDNLIFGVDKSCWAVFELKGFDYDMLSDESKIAILNRLTLFISNLVEAKFMIIPVSQDLDASFKGLINNLQKNDPLYESSVYQANVTKQYLKDILDTNGKCNDYKSFIAIKLIKINESEIISQAKDAFDFIIASIIRDFNAFMYIDTKDIRKSKVDSYKRMCNQIYNEQTKRMKLIKTDTNTLQWLLRRMMYRGLQQDVKLFHKTKEDPWIPYTSAVNLSGNDYIRPRKREMVNLFSGVITKVGRSIKIEHGKDSSSYQTFLTITNIPNDLEFPDCEWIYMLQQRNLQAEIYIHIRNIEHREAVRKIDFQRRAANSQIENIQVANAEIPDDLLNSKEEIDALEAELKAAKLPLCQTTVTICVADSSYEALEEKASMIKREYEDINFIVERPLTDQITLFMQSIPSVSFTIQDFIMRLTPTSLASGIIGATHELGDIVGAYIGKTGLEQKNVFLDLRQACLSNTSASTVFYGNLGVGKSFNANLITYLHVMYGAYGLIVDPKGERTHWITDMEALKGMITLVTLAPDRTYKGTLDPFNIFRDNVEEAAELAINLLSELFKINPKDGKYTALLEALNKIQKEELPSMQLLADILSSFPKEDSLQEDALLLSRQIKLLQNAGMSQLLIGNGTEKAISLDNRLNILQVQNLKLPSPDTKKEDYTQEENISTVLMMVITAFARKFVHSHKNNFKVILFDESWMLGKTVEGEKLMSYVARMSRSLYTSMILNGHSVTDLPNEGIRNSITYKFCFKTGNTAEAERMLDFLKLEKTKDNIQLIMSLGNAQCLFQDLNGRVGVLKFDAVFDDLIKIFSTTPVDASSIEDSSEVSNNAKVEDKNEENNTHDDIDIFSYESL</sequence>
<proteinExistence type="predicted"/>
<feature type="region of interest" description="Disordered" evidence="1">
    <location>
        <begin position="828"/>
        <end position="850"/>
    </location>
</feature>
<dbReference type="HOGENOM" id="CLU_016228_2_0_9"/>
<dbReference type="EMBL" id="ACZL01000053">
    <property type="protein sequence ID" value="EHI54573.1"/>
    <property type="molecule type" value="Genomic_DNA"/>
</dbReference>
<evidence type="ECO:0008006" key="4">
    <source>
        <dbReference type="Google" id="ProtNLM"/>
    </source>
</evidence>
<evidence type="ECO:0000313" key="2">
    <source>
        <dbReference type="EMBL" id="EHI54573.1"/>
    </source>
</evidence>
<comment type="caution">
    <text evidence="2">The sequence shown here is derived from an EMBL/GenBank/DDBJ whole genome shotgun (WGS) entry which is preliminary data.</text>
</comment>
<evidence type="ECO:0000256" key="1">
    <source>
        <dbReference type="SAM" id="MobiDB-lite"/>
    </source>
</evidence>
<dbReference type="STRING" id="679200.HMPREF9333_02262"/>
<dbReference type="InterPro" id="IPR051162">
    <property type="entry name" value="T4SS_component"/>
</dbReference>
<dbReference type="PIRSF" id="PIRSF015040">
    <property type="entry name" value="ATPase_SAG2001_prd"/>
    <property type="match status" value="1"/>
</dbReference>
<dbReference type="PANTHER" id="PTHR30121">
    <property type="entry name" value="UNCHARACTERIZED PROTEIN YJGR-RELATED"/>
    <property type="match status" value="1"/>
</dbReference>
<dbReference type="InterPro" id="IPR027417">
    <property type="entry name" value="P-loop_NTPase"/>
</dbReference>
<dbReference type="PANTHER" id="PTHR30121:SF6">
    <property type="entry name" value="SLR6007 PROTEIN"/>
    <property type="match status" value="1"/>
</dbReference>
<reference evidence="2 3" key="1">
    <citation type="submission" date="2011-08" db="EMBL/GenBank/DDBJ databases">
        <title>The Genome Sequence of Johnsonella ignava ATCC 51276.</title>
        <authorList>
            <consortium name="The Broad Institute Genome Sequencing Platform"/>
            <person name="Earl A."/>
            <person name="Ward D."/>
            <person name="Feldgarden M."/>
            <person name="Gevers D."/>
            <person name="Izard J."/>
            <person name="Blanton J.M."/>
            <person name="Baranova O.V."/>
            <person name="Dewhirst F.E."/>
            <person name="Young S.K."/>
            <person name="Zeng Q."/>
            <person name="Gargeya S."/>
            <person name="Fitzgerald M."/>
            <person name="Haas B."/>
            <person name="Abouelleil A."/>
            <person name="Alvarado L."/>
            <person name="Arachchi H.M."/>
            <person name="Berlin A."/>
            <person name="Brown A."/>
            <person name="Chapman S.B."/>
            <person name="Chen Z."/>
            <person name="Dunbar C."/>
            <person name="Freedman E."/>
            <person name="Gearin G."/>
            <person name="Gellesch M."/>
            <person name="Goldberg J."/>
            <person name="Griggs A."/>
            <person name="Gujja S."/>
            <person name="Heiman D."/>
            <person name="Howarth C."/>
            <person name="Larson L."/>
            <person name="Lui A."/>
            <person name="MacDonald P.J.P."/>
            <person name="Montmayeur A."/>
            <person name="Murphy C."/>
            <person name="Neiman D."/>
            <person name="Pearson M."/>
            <person name="Priest M."/>
            <person name="Roberts A."/>
            <person name="Saif S."/>
            <person name="Shea T."/>
            <person name="Shenoy N."/>
            <person name="Sisk P."/>
            <person name="Stolte C."/>
            <person name="Sykes S."/>
            <person name="Wortman J."/>
            <person name="Nusbaum C."/>
            <person name="Birren B."/>
        </authorList>
    </citation>
    <scope>NUCLEOTIDE SEQUENCE [LARGE SCALE GENOMIC DNA]</scope>
    <source>
        <strain evidence="2 3">ATCC 51276</strain>
    </source>
</reference>
<dbReference type="AlphaFoldDB" id="G5GL17"/>
<gene>
    <name evidence="2" type="ORF">HMPREF9333_02262</name>
</gene>
<protein>
    <recommendedName>
        <fullName evidence="4">TraG P-loop domain-containing protein</fullName>
    </recommendedName>
</protein>
<dbReference type="Pfam" id="PF12846">
    <property type="entry name" value="AAA_10"/>
    <property type="match status" value="1"/>
</dbReference>
<accession>G5GL17</accession>
<evidence type="ECO:0000313" key="3">
    <source>
        <dbReference type="Proteomes" id="UP000003011"/>
    </source>
</evidence>
<dbReference type="RefSeq" id="WP_005542314.1">
    <property type="nucleotide sequence ID" value="NZ_JH378845.1"/>
</dbReference>